<keyword evidence="3" id="KW-1185">Reference proteome</keyword>
<feature type="compositionally biased region" description="Polar residues" evidence="1">
    <location>
        <begin position="72"/>
        <end position="86"/>
    </location>
</feature>
<dbReference type="EMBL" id="ML994615">
    <property type="protein sequence ID" value="KAF2192405.1"/>
    <property type="molecule type" value="Genomic_DNA"/>
</dbReference>
<name>A0A6A6EML9_9PEZI</name>
<sequence>MARVSTSSQPCGIATSQPQNSLFSVKITQVLLSARQTARMERSTTTTHPPSSDERLYLIETSKVPRSPSPFFDTSNPVNTSASVLTESDAEQYTTSGHSSRRTASRGSRSVQKPATETPNHHPVGQEGGASHLDISPSSRPDKPNLKVTLTQF</sequence>
<evidence type="ECO:0000256" key="1">
    <source>
        <dbReference type="SAM" id="MobiDB-lite"/>
    </source>
</evidence>
<gene>
    <name evidence="2" type="ORF">K469DRAFT_311033</name>
</gene>
<organism evidence="2 3">
    <name type="scientific">Zopfia rhizophila CBS 207.26</name>
    <dbReference type="NCBI Taxonomy" id="1314779"/>
    <lineage>
        <taxon>Eukaryota</taxon>
        <taxon>Fungi</taxon>
        <taxon>Dikarya</taxon>
        <taxon>Ascomycota</taxon>
        <taxon>Pezizomycotina</taxon>
        <taxon>Dothideomycetes</taxon>
        <taxon>Dothideomycetes incertae sedis</taxon>
        <taxon>Zopfiaceae</taxon>
        <taxon>Zopfia</taxon>
    </lineage>
</organism>
<evidence type="ECO:0000313" key="2">
    <source>
        <dbReference type="EMBL" id="KAF2192405.1"/>
    </source>
</evidence>
<feature type="region of interest" description="Disordered" evidence="1">
    <location>
        <begin position="36"/>
        <end position="153"/>
    </location>
</feature>
<reference evidence="2" key="1">
    <citation type="journal article" date="2020" name="Stud. Mycol.">
        <title>101 Dothideomycetes genomes: a test case for predicting lifestyles and emergence of pathogens.</title>
        <authorList>
            <person name="Haridas S."/>
            <person name="Albert R."/>
            <person name="Binder M."/>
            <person name="Bloem J."/>
            <person name="Labutti K."/>
            <person name="Salamov A."/>
            <person name="Andreopoulos B."/>
            <person name="Baker S."/>
            <person name="Barry K."/>
            <person name="Bills G."/>
            <person name="Bluhm B."/>
            <person name="Cannon C."/>
            <person name="Castanera R."/>
            <person name="Culley D."/>
            <person name="Daum C."/>
            <person name="Ezra D."/>
            <person name="Gonzalez J."/>
            <person name="Henrissat B."/>
            <person name="Kuo A."/>
            <person name="Liang C."/>
            <person name="Lipzen A."/>
            <person name="Lutzoni F."/>
            <person name="Magnuson J."/>
            <person name="Mondo S."/>
            <person name="Nolan M."/>
            <person name="Ohm R."/>
            <person name="Pangilinan J."/>
            <person name="Park H.-J."/>
            <person name="Ramirez L."/>
            <person name="Alfaro M."/>
            <person name="Sun H."/>
            <person name="Tritt A."/>
            <person name="Yoshinaga Y."/>
            <person name="Zwiers L.-H."/>
            <person name="Turgeon B."/>
            <person name="Goodwin S."/>
            <person name="Spatafora J."/>
            <person name="Crous P."/>
            <person name="Grigoriev I."/>
        </authorList>
    </citation>
    <scope>NUCLEOTIDE SEQUENCE</scope>
    <source>
        <strain evidence="2">CBS 207.26</strain>
    </source>
</reference>
<accession>A0A6A6EML9</accession>
<dbReference type="AlphaFoldDB" id="A0A6A6EML9"/>
<evidence type="ECO:0000313" key="3">
    <source>
        <dbReference type="Proteomes" id="UP000800200"/>
    </source>
</evidence>
<protein>
    <submittedName>
        <fullName evidence="2">Uncharacterized protein</fullName>
    </submittedName>
</protein>
<dbReference type="Proteomes" id="UP000800200">
    <property type="component" value="Unassembled WGS sequence"/>
</dbReference>
<proteinExistence type="predicted"/>